<proteinExistence type="inferred from homology"/>
<comment type="caution">
    <text evidence="6">The sequence shown here is derived from an EMBL/GenBank/DDBJ whole genome shotgun (WGS) entry which is preliminary data.</text>
</comment>
<evidence type="ECO:0000313" key="6">
    <source>
        <dbReference type="EMBL" id="GAY59142.1"/>
    </source>
</evidence>
<dbReference type="Proteomes" id="UP000236630">
    <property type="component" value="Unassembled WGS sequence"/>
</dbReference>
<evidence type="ECO:0008006" key="8">
    <source>
        <dbReference type="Google" id="ProtNLM"/>
    </source>
</evidence>
<feature type="binding site" evidence="5">
    <location>
        <position position="307"/>
    </location>
    <ligand>
        <name>Fe cation</name>
        <dbReference type="ChEBI" id="CHEBI:24875"/>
        <note>catalytic</note>
    </ligand>
</feature>
<feature type="binding site" evidence="5">
    <location>
        <position position="373"/>
    </location>
    <ligand>
        <name>Fe cation</name>
        <dbReference type="ChEBI" id="CHEBI:24875"/>
        <note>catalytic</note>
    </ligand>
</feature>
<name>A0A2H5Q3I9_CITUN</name>
<sequence length="563" mass="63067">MDLMNYLSLKISCNSPPKPKFTYYNHINEQNISFRSSQKPKICAPIQSLMGTNSSYNTKSAPSLFTNIIDRPLHPSVDPKHVFTGNFAPVDELGPTECPVVDGKLPESLTGMYIRNGPNPQHMPRGPLHFFEGDGMLHSMQLSKGRAIYTSRYVKTYKYKLERDAGGQIFPNVFSGFYGLVDMVQCVASTARVLMGHVNLKKGFGLANTSLAFFSSKLLALGESDLPYIINCTREGDIETLGRWDFDEELFASMTAHPKTDMTTKETFAFKFSPFFSPHLTFFRFDANGVKQKDVPILSINRPTFIHDFAITKRFAIFSETQLAVSAANVMLGKGMPTVFDPEKVPRIGIILKYATSDAEMKWFNVPGFNAMHVFNAWENGEDEVVLIATNATSIENLFLKVDMVHISLEKVRINLRTGNVSRNILSARNLELGSINSSYIGKKNRYVFVGVGKEIPKMQGVVKIDLEKEIEVSRRFYGPGCFGGEPLFVPRNGDHVDAADEDDGFVVTYIHDENYGESKFLVMDAKSPNLDIVAAVKLPRRVPYGFHGLFVHEENHSNQKSL</sequence>
<evidence type="ECO:0000256" key="3">
    <source>
        <dbReference type="ARBA" id="ARBA00022964"/>
    </source>
</evidence>
<dbReference type="GO" id="GO:0016121">
    <property type="term" value="P:carotene catabolic process"/>
    <property type="evidence" value="ECO:0007669"/>
    <property type="project" value="TreeGrafter"/>
</dbReference>
<gene>
    <name evidence="6" type="ORF">CUMW_192290</name>
</gene>
<dbReference type="PANTHER" id="PTHR10543">
    <property type="entry name" value="BETA-CAROTENE DIOXYGENASE"/>
    <property type="match status" value="1"/>
</dbReference>
<dbReference type="InterPro" id="IPR004294">
    <property type="entry name" value="Carotenoid_Oase"/>
</dbReference>
<protein>
    <recommendedName>
        <fullName evidence="8">Carotenoid cleavage dioxygenase 4</fullName>
    </recommendedName>
</protein>
<keyword evidence="7" id="KW-1185">Reference proteome</keyword>
<comment type="similarity">
    <text evidence="1">Belongs to the carotenoid oxygenase family.</text>
</comment>
<dbReference type="GO" id="GO:0009570">
    <property type="term" value="C:chloroplast stroma"/>
    <property type="evidence" value="ECO:0007669"/>
    <property type="project" value="TreeGrafter"/>
</dbReference>
<comment type="cofactor">
    <cofactor evidence="5">
        <name>Fe(2+)</name>
        <dbReference type="ChEBI" id="CHEBI:29033"/>
    </cofactor>
    <text evidence="5">Binds 1 Fe(2+) ion per subunit.</text>
</comment>
<evidence type="ECO:0000256" key="5">
    <source>
        <dbReference type="PIRSR" id="PIRSR604294-1"/>
    </source>
</evidence>
<dbReference type="PANTHER" id="PTHR10543:SF58">
    <property type="entry name" value="CAROTENOID CLEAVAGE DIOXYGENASE 4, CHLOROPLASTIC-RELATED"/>
    <property type="match status" value="1"/>
</dbReference>
<dbReference type="AlphaFoldDB" id="A0A2H5Q3I9"/>
<reference evidence="6 7" key="1">
    <citation type="journal article" date="2017" name="Front. Genet.">
        <title>Draft sequencing of the heterozygous diploid genome of Satsuma (Citrus unshiu Marc.) using a hybrid assembly approach.</title>
        <authorList>
            <person name="Shimizu T."/>
            <person name="Tanizawa Y."/>
            <person name="Mochizuki T."/>
            <person name="Nagasaki H."/>
            <person name="Yoshioka T."/>
            <person name="Toyoda A."/>
            <person name="Fujiyama A."/>
            <person name="Kaminuma E."/>
            <person name="Nakamura Y."/>
        </authorList>
    </citation>
    <scope>NUCLEOTIDE SEQUENCE [LARGE SCALE GENOMIC DNA]</scope>
    <source>
        <strain evidence="7">cv. Miyagawa wase</strain>
    </source>
</reference>
<evidence type="ECO:0000256" key="4">
    <source>
        <dbReference type="ARBA" id="ARBA00023004"/>
    </source>
</evidence>
<dbReference type="GO" id="GO:0046872">
    <property type="term" value="F:metal ion binding"/>
    <property type="evidence" value="ECO:0007669"/>
    <property type="project" value="UniProtKB-KW"/>
</dbReference>
<evidence type="ECO:0000256" key="2">
    <source>
        <dbReference type="ARBA" id="ARBA00022723"/>
    </source>
</evidence>
<dbReference type="Pfam" id="PF03055">
    <property type="entry name" value="RPE65"/>
    <property type="match status" value="1"/>
</dbReference>
<dbReference type="GO" id="GO:0010436">
    <property type="term" value="F:carotenoid dioxygenase activity"/>
    <property type="evidence" value="ECO:0007669"/>
    <property type="project" value="TreeGrafter"/>
</dbReference>
<keyword evidence="4 5" id="KW-0408">Iron</keyword>
<evidence type="ECO:0000256" key="1">
    <source>
        <dbReference type="ARBA" id="ARBA00006787"/>
    </source>
</evidence>
<dbReference type="STRING" id="55188.A0A2H5Q3I9"/>
<keyword evidence="3" id="KW-0560">Oxidoreductase</keyword>
<accession>A0A2H5Q3I9</accession>
<feature type="binding site" evidence="5">
    <location>
        <position position="257"/>
    </location>
    <ligand>
        <name>Fe cation</name>
        <dbReference type="ChEBI" id="CHEBI:24875"/>
        <note>catalytic</note>
    </ligand>
</feature>
<evidence type="ECO:0000313" key="7">
    <source>
        <dbReference type="Proteomes" id="UP000236630"/>
    </source>
</evidence>
<dbReference type="EMBL" id="BDQV01000204">
    <property type="protein sequence ID" value="GAY59142.1"/>
    <property type="molecule type" value="Genomic_DNA"/>
</dbReference>
<organism evidence="6 7">
    <name type="scientific">Citrus unshiu</name>
    <name type="common">Satsuma mandarin</name>
    <name type="synonym">Citrus nobilis var. unshiu</name>
    <dbReference type="NCBI Taxonomy" id="55188"/>
    <lineage>
        <taxon>Eukaryota</taxon>
        <taxon>Viridiplantae</taxon>
        <taxon>Streptophyta</taxon>
        <taxon>Embryophyta</taxon>
        <taxon>Tracheophyta</taxon>
        <taxon>Spermatophyta</taxon>
        <taxon>Magnoliopsida</taxon>
        <taxon>eudicotyledons</taxon>
        <taxon>Gunneridae</taxon>
        <taxon>Pentapetalae</taxon>
        <taxon>rosids</taxon>
        <taxon>malvids</taxon>
        <taxon>Sapindales</taxon>
        <taxon>Rutaceae</taxon>
        <taxon>Aurantioideae</taxon>
        <taxon>Citrus</taxon>
    </lineage>
</organism>
<feature type="binding site" evidence="5">
    <location>
        <position position="548"/>
    </location>
    <ligand>
        <name>Fe cation</name>
        <dbReference type="ChEBI" id="CHEBI:24875"/>
        <note>catalytic</note>
    </ligand>
</feature>
<keyword evidence="2 5" id="KW-0479">Metal-binding</keyword>
<keyword evidence="3" id="KW-0223">Dioxygenase</keyword>